<dbReference type="Pfam" id="PF00127">
    <property type="entry name" value="Copper-bind"/>
    <property type="match status" value="1"/>
</dbReference>
<keyword evidence="1" id="KW-0479">Metal-binding</keyword>
<dbReference type="Proteomes" id="UP001162834">
    <property type="component" value="Chromosome"/>
</dbReference>
<gene>
    <name evidence="5" type="ORF">DSM104329_01074</name>
</gene>
<evidence type="ECO:0000313" key="5">
    <source>
        <dbReference type="EMBL" id="UGS34693.1"/>
    </source>
</evidence>
<dbReference type="AlphaFoldDB" id="A0A9E7BZU2"/>
<feature type="signal peptide" evidence="3">
    <location>
        <begin position="1"/>
        <end position="26"/>
    </location>
</feature>
<keyword evidence="3" id="KW-0732">Signal</keyword>
<protein>
    <recommendedName>
        <fullName evidence="4">Blue (type 1) copper domain-containing protein</fullName>
    </recommendedName>
</protein>
<sequence length="122" mass="13229">MTRTVRCVAAAGAAALLALVPVTAGAGAASKKPVKKTVDIFDNYYESAKLTVPVGSTITWKWPVDTGDSHDVTLKKGPKGVKKFQSDVAAAEYSYKRKLTKKGRYHIICSLHDEMSMDITVR</sequence>
<dbReference type="InterPro" id="IPR008972">
    <property type="entry name" value="Cupredoxin"/>
</dbReference>
<dbReference type="GO" id="GO:0009055">
    <property type="term" value="F:electron transfer activity"/>
    <property type="evidence" value="ECO:0007669"/>
    <property type="project" value="InterPro"/>
</dbReference>
<dbReference type="InterPro" id="IPR000923">
    <property type="entry name" value="BlueCu_1"/>
</dbReference>
<feature type="domain" description="Blue (type 1) copper" evidence="4">
    <location>
        <begin position="37"/>
        <end position="121"/>
    </location>
</feature>
<accession>A0A9E7BZU2</accession>
<feature type="chain" id="PRO_5039360253" description="Blue (type 1) copper domain-containing protein" evidence="3">
    <location>
        <begin position="27"/>
        <end position="122"/>
    </location>
</feature>
<keyword evidence="2" id="KW-0186">Copper</keyword>
<dbReference type="KEGG" id="sbae:DSM104329_01074"/>
<name>A0A9E7BZU2_9ACTN</name>
<reference evidence="5" key="1">
    <citation type="journal article" date="2022" name="Int. J. Syst. Evol. Microbiol.">
        <title>Pseudomonas aegrilactucae sp. nov. and Pseudomonas morbosilactucae sp. nov., pathogens causing bacterial rot of lettuce in Japan.</title>
        <authorList>
            <person name="Sawada H."/>
            <person name="Fujikawa T."/>
            <person name="Satou M."/>
        </authorList>
    </citation>
    <scope>NUCLEOTIDE SEQUENCE</scope>
    <source>
        <strain evidence="5">0166_1</strain>
    </source>
</reference>
<keyword evidence="6" id="KW-1185">Reference proteome</keyword>
<proteinExistence type="predicted"/>
<dbReference type="SUPFAM" id="SSF49503">
    <property type="entry name" value="Cupredoxins"/>
    <property type="match status" value="1"/>
</dbReference>
<dbReference type="GO" id="GO:0005507">
    <property type="term" value="F:copper ion binding"/>
    <property type="evidence" value="ECO:0007669"/>
    <property type="project" value="InterPro"/>
</dbReference>
<dbReference type="RefSeq" id="WP_259314357.1">
    <property type="nucleotide sequence ID" value="NZ_CP087164.1"/>
</dbReference>
<evidence type="ECO:0000313" key="6">
    <source>
        <dbReference type="Proteomes" id="UP001162834"/>
    </source>
</evidence>
<dbReference type="Gene3D" id="2.60.40.420">
    <property type="entry name" value="Cupredoxins - blue copper proteins"/>
    <property type="match status" value="1"/>
</dbReference>
<evidence type="ECO:0000256" key="1">
    <source>
        <dbReference type="ARBA" id="ARBA00022723"/>
    </source>
</evidence>
<evidence type="ECO:0000256" key="3">
    <source>
        <dbReference type="SAM" id="SignalP"/>
    </source>
</evidence>
<evidence type="ECO:0000256" key="2">
    <source>
        <dbReference type="ARBA" id="ARBA00023008"/>
    </source>
</evidence>
<evidence type="ECO:0000259" key="4">
    <source>
        <dbReference type="Pfam" id="PF00127"/>
    </source>
</evidence>
<organism evidence="5 6">
    <name type="scientific">Capillimicrobium parvum</name>
    <dbReference type="NCBI Taxonomy" id="2884022"/>
    <lineage>
        <taxon>Bacteria</taxon>
        <taxon>Bacillati</taxon>
        <taxon>Actinomycetota</taxon>
        <taxon>Thermoleophilia</taxon>
        <taxon>Solirubrobacterales</taxon>
        <taxon>Capillimicrobiaceae</taxon>
        <taxon>Capillimicrobium</taxon>
    </lineage>
</organism>
<dbReference type="EMBL" id="CP087164">
    <property type="protein sequence ID" value="UGS34693.1"/>
    <property type="molecule type" value="Genomic_DNA"/>
</dbReference>